<feature type="transmembrane region" description="Helical" evidence="6">
    <location>
        <begin position="213"/>
        <end position="233"/>
    </location>
</feature>
<evidence type="ECO:0000256" key="3">
    <source>
        <dbReference type="ARBA" id="ARBA00022692"/>
    </source>
</evidence>
<feature type="transmembrane region" description="Helical" evidence="6">
    <location>
        <begin position="410"/>
        <end position="429"/>
    </location>
</feature>
<proteinExistence type="predicted"/>
<comment type="caution">
    <text evidence="7">The sequence shown here is derived from an EMBL/GenBank/DDBJ whole genome shotgun (WGS) entry which is preliminary data.</text>
</comment>
<sequence>MDLFRVKSIDSMLAQRETAGLRKSLSTFDLVMLGVGAVVGSGIFILTGTGSLIAGPALSLSFVLAAIACFFSALSYAEFSSSLPVSGSVYTYVYATLGELPAWLIGWILILEFGLAASAVAAGWSGYLQSLIAGFGLHLPEALRAAPGAVAGSASLFNLPAFLVLAAITALLSLGVRQSKRVNNAMVVIKILVVVLFIAAGATHVRTENWTPFMPYGMSGVYAGAALMFYAFIGFDAVASSAEEVRNPQRSLPLGILGSLLICTVLYVLVTLVMTGIVPYQDFTANSDHPVSLALQRTGQLGLAGVVDLGAILGMTTVILVMSYGLTRILYAMARDGLLPRRLASLHPRHATPFTLTWTVGLAFALIAGLIPLAVLAELINIGTLTAFALISLAVIVLRRTHPELRRGFRCPGVPYVPLAAVVCCVFLIAHLDRITWLAFCVWLLAGLAVYFLYSRRKAVLAGEPVTPPGR</sequence>
<feature type="transmembrane region" description="Helical" evidence="6">
    <location>
        <begin position="254"/>
        <end position="281"/>
    </location>
</feature>
<feature type="transmembrane region" description="Helical" evidence="6">
    <location>
        <begin position="379"/>
        <end position="398"/>
    </location>
</feature>
<evidence type="ECO:0000256" key="1">
    <source>
        <dbReference type="ARBA" id="ARBA00004141"/>
    </source>
</evidence>
<evidence type="ECO:0000256" key="6">
    <source>
        <dbReference type="SAM" id="Phobius"/>
    </source>
</evidence>
<feature type="transmembrane region" description="Helical" evidence="6">
    <location>
        <begin position="157"/>
        <end position="175"/>
    </location>
</feature>
<dbReference type="PANTHER" id="PTHR43243">
    <property type="entry name" value="INNER MEMBRANE TRANSPORTER YGJI-RELATED"/>
    <property type="match status" value="1"/>
</dbReference>
<keyword evidence="3 6" id="KW-0812">Transmembrane</keyword>
<keyword evidence="4 6" id="KW-1133">Transmembrane helix</keyword>
<accession>A0ABN1BEV1</accession>
<feature type="transmembrane region" description="Helical" evidence="6">
    <location>
        <begin position="57"/>
        <end position="77"/>
    </location>
</feature>
<keyword evidence="5 6" id="KW-0472">Membrane</keyword>
<dbReference type="RefSeq" id="WP_087836904.1">
    <property type="nucleotide sequence ID" value="NZ_BAAAEN010000003.1"/>
</dbReference>
<name>A0ABN1BEV1_9BURK</name>
<evidence type="ECO:0000256" key="4">
    <source>
        <dbReference type="ARBA" id="ARBA00022989"/>
    </source>
</evidence>
<gene>
    <name evidence="7" type="ORF">GCM10009097_10480</name>
</gene>
<evidence type="ECO:0000313" key="7">
    <source>
        <dbReference type="EMBL" id="GAA0496331.1"/>
    </source>
</evidence>
<feature type="transmembrane region" description="Helical" evidence="6">
    <location>
        <begin position="117"/>
        <end position="137"/>
    </location>
</feature>
<feature type="transmembrane region" description="Helical" evidence="6">
    <location>
        <begin position="435"/>
        <end position="454"/>
    </location>
</feature>
<evidence type="ECO:0000256" key="5">
    <source>
        <dbReference type="ARBA" id="ARBA00023136"/>
    </source>
</evidence>
<feature type="transmembrane region" description="Helical" evidence="6">
    <location>
        <begin position="301"/>
        <end position="331"/>
    </location>
</feature>
<comment type="subcellular location">
    <subcellularLocation>
        <location evidence="1">Membrane</location>
        <topology evidence="1">Multi-pass membrane protein</topology>
    </subcellularLocation>
</comment>
<dbReference type="Proteomes" id="UP001501706">
    <property type="component" value="Unassembled WGS sequence"/>
</dbReference>
<organism evidence="7 8">
    <name type="scientific">Pigmentiphaga daeguensis</name>
    <dbReference type="NCBI Taxonomy" id="414049"/>
    <lineage>
        <taxon>Bacteria</taxon>
        <taxon>Pseudomonadati</taxon>
        <taxon>Pseudomonadota</taxon>
        <taxon>Betaproteobacteria</taxon>
        <taxon>Burkholderiales</taxon>
        <taxon>Alcaligenaceae</taxon>
        <taxon>Pigmentiphaga</taxon>
    </lineage>
</organism>
<feature type="transmembrane region" description="Helical" evidence="6">
    <location>
        <begin position="187"/>
        <end position="207"/>
    </location>
</feature>
<keyword evidence="2" id="KW-0813">Transport</keyword>
<feature type="transmembrane region" description="Helical" evidence="6">
    <location>
        <begin position="351"/>
        <end position="373"/>
    </location>
</feature>
<dbReference type="InterPro" id="IPR002293">
    <property type="entry name" value="AA/rel_permease1"/>
</dbReference>
<dbReference type="PIRSF" id="PIRSF006060">
    <property type="entry name" value="AA_transporter"/>
    <property type="match status" value="1"/>
</dbReference>
<evidence type="ECO:0000313" key="8">
    <source>
        <dbReference type="Proteomes" id="UP001501706"/>
    </source>
</evidence>
<dbReference type="PANTHER" id="PTHR43243:SF4">
    <property type="entry name" value="CATIONIC AMINO ACID TRANSPORTER 4"/>
    <property type="match status" value="1"/>
</dbReference>
<dbReference type="EMBL" id="BAAAEN010000003">
    <property type="protein sequence ID" value="GAA0496331.1"/>
    <property type="molecule type" value="Genomic_DNA"/>
</dbReference>
<dbReference type="Gene3D" id="1.20.1740.10">
    <property type="entry name" value="Amino acid/polyamine transporter I"/>
    <property type="match status" value="1"/>
</dbReference>
<protein>
    <submittedName>
        <fullName evidence="7">Amino acid permease</fullName>
    </submittedName>
</protein>
<feature type="transmembrane region" description="Helical" evidence="6">
    <location>
        <begin position="89"/>
        <end position="110"/>
    </location>
</feature>
<reference evidence="7 8" key="1">
    <citation type="journal article" date="2019" name="Int. J. Syst. Evol. Microbiol.">
        <title>The Global Catalogue of Microorganisms (GCM) 10K type strain sequencing project: providing services to taxonomists for standard genome sequencing and annotation.</title>
        <authorList>
            <consortium name="The Broad Institute Genomics Platform"/>
            <consortium name="The Broad Institute Genome Sequencing Center for Infectious Disease"/>
            <person name="Wu L."/>
            <person name="Ma J."/>
        </authorList>
    </citation>
    <scope>NUCLEOTIDE SEQUENCE [LARGE SCALE GENOMIC DNA]</scope>
    <source>
        <strain evidence="7 8">JCM 14330</strain>
    </source>
</reference>
<evidence type="ECO:0000256" key="2">
    <source>
        <dbReference type="ARBA" id="ARBA00022448"/>
    </source>
</evidence>
<keyword evidence="8" id="KW-1185">Reference proteome</keyword>
<feature type="transmembrane region" description="Helical" evidence="6">
    <location>
        <begin position="30"/>
        <end position="50"/>
    </location>
</feature>
<dbReference type="Pfam" id="PF13520">
    <property type="entry name" value="AA_permease_2"/>
    <property type="match status" value="1"/>
</dbReference>